<organism evidence="2 3">
    <name type="scientific">Ciona intestinalis</name>
    <name type="common">Transparent sea squirt</name>
    <name type="synonym">Ascidia intestinalis</name>
    <dbReference type="NCBI Taxonomy" id="7719"/>
    <lineage>
        <taxon>Eukaryota</taxon>
        <taxon>Metazoa</taxon>
        <taxon>Chordata</taxon>
        <taxon>Tunicata</taxon>
        <taxon>Ascidiacea</taxon>
        <taxon>Phlebobranchia</taxon>
        <taxon>Cionidae</taxon>
        <taxon>Ciona</taxon>
    </lineage>
</organism>
<dbReference type="Proteomes" id="UP000008144">
    <property type="component" value="Chromosome 5"/>
</dbReference>
<evidence type="ECO:0000313" key="2">
    <source>
        <dbReference type="Ensembl" id="ENSCINP00000023030.2"/>
    </source>
</evidence>
<reference evidence="3" key="1">
    <citation type="journal article" date="2002" name="Science">
        <title>The draft genome of Ciona intestinalis: insights into chordate and vertebrate origins.</title>
        <authorList>
            <person name="Dehal P."/>
            <person name="Satou Y."/>
            <person name="Campbell R.K."/>
            <person name="Chapman J."/>
            <person name="Degnan B."/>
            <person name="De Tomaso A."/>
            <person name="Davidson B."/>
            <person name="Di Gregorio A."/>
            <person name="Gelpke M."/>
            <person name="Goodstein D.M."/>
            <person name="Harafuji N."/>
            <person name="Hastings K.E."/>
            <person name="Ho I."/>
            <person name="Hotta K."/>
            <person name="Huang W."/>
            <person name="Kawashima T."/>
            <person name="Lemaire P."/>
            <person name="Martinez D."/>
            <person name="Meinertzhagen I.A."/>
            <person name="Necula S."/>
            <person name="Nonaka M."/>
            <person name="Putnam N."/>
            <person name="Rash S."/>
            <person name="Saiga H."/>
            <person name="Satake M."/>
            <person name="Terry A."/>
            <person name="Yamada L."/>
            <person name="Wang H.G."/>
            <person name="Awazu S."/>
            <person name="Azumi K."/>
            <person name="Boore J."/>
            <person name="Branno M."/>
            <person name="Chin-Bow S."/>
            <person name="DeSantis R."/>
            <person name="Doyle S."/>
            <person name="Francino P."/>
            <person name="Keys D.N."/>
            <person name="Haga S."/>
            <person name="Hayashi H."/>
            <person name="Hino K."/>
            <person name="Imai K.S."/>
            <person name="Inaba K."/>
            <person name="Kano S."/>
            <person name="Kobayashi K."/>
            <person name="Kobayashi M."/>
            <person name="Lee B.I."/>
            <person name="Makabe K.W."/>
            <person name="Manohar C."/>
            <person name="Matassi G."/>
            <person name="Medina M."/>
            <person name="Mochizuki Y."/>
            <person name="Mount S."/>
            <person name="Morishita T."/>
            <person name="Miura S."/>
            <person name="Nakayama A."/>
            <person name="Nishizaka S."/>
            <person name="Nomoto H."/>
            <person name="Ohta F."/>
            <person name="Oishi K."/>
            <person name="Rigoutsos I."/>
            <person name="Sano M."/>
            <person name="Sasaki A."/>
            <person name="Sasakura Y."/>
            <person name="Shoguchi E."/>
            <person name="Shin-i T."/>
            <person name="Spagnuolo A."/>
            <person name="Stainier D."/>
            <person name="Suzuki M.M."/>
            <person name="Tassy O."/>
            <person name="Takatori N."/>
            <person name="Tokuoka M."/>
            <person name="Yagi K."/>
            <person name="Yoshizaki F."/>
            <person name="Wada S."/>
            <person name="Zhang C."/>
            <person name="Hyatt P.D."/>
            <person name="Larimer F."/>
            <person name="Detter C."/>
            <person name="Doggett N."/>
            <person name="Glavina T."/>
            <person name="Hawkins T."/>
            <person name="Richardson P."/>
            <person name="Lucas S."/>
            <person name="Kohara Y."/>
            <person name="Levine M."/>
            <person name="Satoh N."/>
            <person name="Rokhsar D.S."/>
        </authorList>
    </citation>
    <scope>NUCLEOTIDE SEQUENCE [LARGE SCALE GENOMIC DNA]</scope>
</reference>
<feature type="compositionally biased region" description="Basic and acidic residues" evidence="1">
    <location>
        <begin position="1"/>
        <end position="22"/>
    </location>
</feature>
<feature type="region of interest" description="Disordered" evidence="1">
    <location>
        <begin position="1"/>
        <end position="124"/>
    </location>
</feature>
<dbReference type="HOGENOM" id="CLU_1363104_0_0_1"/>
<protein>
    <submittedName>
        <fullName evidence="2">Uncharacterized protein</fullName>
    </submittedName>
</protein>
<dbReference type="Ensembl" id="ENSCINT00000023276.2">
    <property type="protein sequence ID" value="ENSCINP00000023030.2"/>
    <property type="gene ID" value="ENSCING00000012302.2"/>
</dbReference>
<dbReference type="AlphaFoldDB" id="F7AWA6"/>
<accession>F7AWA6</accession>
<feature type="compositionally biased region" description="Polar residues" evidence="1">
    <location>
        <begin position="100"/>
        <end position="124"/>
    </location>
</feature>
<reference evidence="2" key="2">
    <citation type="journal article" date="2008" name="Genome Biol.">
        <title>Improved genome assembly and evidence-based global gene model set for the chordate Ciona intestinalis: new insight into intron and operon populations.</title>
        <authorList>
            <person name="Satou Y."/>
            <person name="Mineta K."/>
            <person name="Ogasawara M."/>
            <person name="Sasakura Y."/>
            <person name="Shoguchi E."/>
            <person name="Ueno K."/>
            <person name="Yamada L."/>
            <person name="Matsumoto J."/>
            <person name="Wasserscheid J."/>
            <person name="Dewar K."/>
            <person name="Wiley G.B."/>
            <person name="Macmil S.L."/>
            <person name="Roe B.A."/>
            <person name="Zeller R.W."/>
            <person name="Hastings K.E."/>
            <person name="Lemaire P."/>
            <person name="Lindquist E."/>
            <person name="Endo T."/>
            <person name="Hotta K."/>
            <person name="Inaba K."/>
        </authorList>
    </citation>
    <scope>NUCLEOTIDE SEQUENCE [LARGE SCALE GENOMIC DNA]</scope>
    <source>
        <strain evidence="2">wild type</strain>
    </source>
</reference>
<feature type="region of interest" description="Disordered" evidence="1">
    <location>
        <begin position="158"/>
        <end position="186"/>
    </location>
</feature>
<dbReference type="InParanoid" id="F7AWA6"/>
<evidence type="ECO:0000313" key="3">
    <source>
        <dbReference type="Proteomes" id="UP000008144"/>
    </source>
</evidence>
<feature type="compositionally biased region" description="Low complexity" evidence="1">
    <location>
        <begin position="171"/>
        <end position="185"/>
    </location>
</feature>
<feature type="compositionally biased region" description="Low complexity" evidence="1">
    <location>
        <begin position="24"/>
        <end position="34"/>
    </location>
</feature>
<sequence length="201" mass="22599">METTENDNKEDWKNKDLNDKHKSLSSTTKSKTSSQKIDNVSSVINTMSEQSPMFVNMKPSLTRSLSENQSNKSASSIPKITISNSNETKKESEKPLKFSENISSEFKVSTQMNETQKNDPPSNLVKNMSMQIEQNLQKSKGTYHNKFTTKNLNTSRLPVSPLVTSENNFGSSNKLSNENSESKMSVPNSNKVYAVHGKKYF</sequence>
<feature type="compositionally biased region" description="Polar residues" evidence="1">
    <location>
        <begin position="158"/>
        <end position="170"/>
    </location>
</feature>
<keyword evidence="3" id="KW-1185">Reference proteome</keyword>
<name>F7AWA6_CIOIN</name>
<feature type="compositionally biased region" description="Polar residues" evidence="1">
    <location>
        <begin position="35"/>
        <end position="86"/>
    </location>
</feature>
<dbReference type="EMBL" id="EAAA01002061">
    <property type="status" value="NOT_ANNOTATED_CDS"/>
    <property type="molecule type" value="Genomic_DNA"/>
</dbReference>
<reference evidence="2" key="4">
    <citation type="submission" date="2025-09" db="UniProtKB">
        <authorList>
            <consortium name="Ensembl"/>
        </authorList>
    </citation>
    <scope>IDENTIFICATION</scope>
</reference>
<proteinExistence type="predicted"/>
<feature type="compositionally biased region" description="Basic and acidic residues" evidence="1">
    <location>
        <begin position="87"/>
        <end position="97"/>
    </location>
</feature>
<reference evidence="2" key="3">
    <citation type="submission" date="2025-08" db="UniProtKB">
        <authorList>
            <consortium name="Ensembl"/>
        </authorList>
    </citation>
    <scope>IDENTIFICATION</scope>
</reference>
<evidence type="ECO:0000256" key="1">
    <source>
        <dbReference type="SAM" id="MobiDB-lite"/>
    </source>
</evidence>